<keyword evidence="1" id="KW-0472">Membrane</keyword>
<keyword evidence="1" id="KW-0812">Transmembrane</keyword>
<dbReference type="Proteomes" id="UP000198742">
    <property type="component" value="Unassembled WGS sequence"/>
</dbReference>
<evidence type="ECO:0000313" key="3">
    <source>
        <dbReference type="Proteomes" id="UP000198742"/>
    </source>
</evidence>
<dbReference type="EMBL" id="FNRT01000002">
    <property type="protein sequence ID" value="SEC54669.1"/>
    <property type="molecule type" value="Genomic_DNA"/>
</dbReference>
<organism evidence="2 3">
    <name type="scientific">Nocardioides exalbidus</name>
    <dbReference type="NCBI Taxonomy" id="402596"/>
    <lineage>
        <taxon>Bacteria</taxon>
        <taxon>Bacillati</taxon>
        <taxon>Actinomycetota</taxon>
        <taxon>Actinomycetes</taxon>
        <taxon>Propionibacteriales</taxon>
        <taxon>Nocardioidaceae</taxon>
        <taxon>Nocardioides</taxon>
    </lineage>
</organism>
<gene>
    <name evidence="2" type="ORF">SAMN04489844_2499</name>
</gene>
<evidence type="ECO:0000313" key="2">
    <source>
        <dbReference type="EMBL" id="SEC54669.1"/>
    </source>
</evidence>
<proteinExistence type="predicted"/>
<dbReference type="RefSeq" id="WP_090969397.1">
    <property type="nucleotide sequence ID" value="NZ_FNRT01000002.1"/>
</dbReference>
<keyword evidence="3" id="KW-1185">Reference proteome</keyword>
<reference evidence="3" key="1">
    <citation type="submission" date="2016-10" db="EMBL/GenBank/DDBJ databases">
        <authorList>
            <person name="Varghese N."/>
            <person name="Submissions S."/>
        </authorList>
    </citation>
    <scope>NUCLEOTIDE SEQUENCE [LARGE SCALE GENOMIC DNA]</scope>
    <source>
        <strain evidence="3">DSM 22017</strain>
    </source>
</reference>
<accession>A0A1H4TEC8</accession>
<protein>
    <submittedName>
        <fullName evidence="2">Uncharacterized protein</fullName>
    </submittedName>
</protein>
<name>A0A1H4TEC8_9ACTN</name>
<evidence type="ECO:0000256" key="1">
    <source>
        <dbReference type="SAM" id="Phobius"/>
    </source>
</evidence>
<dbReference type="AlphaFoldDB" id="A0A1H4TEC8"/>
<dbReference type="STRING" id="402596.SAMN04489844_2499"/>
<dbReference type="OrthoDB" id="3790651at2"/>
<feature type="transmembrane region" description="Helical" evidence="1">
    <location>
        <begin position="51"/>
        <end position="70"/>
    </location>
</feature>
<keyword evidence="1" id="KW-1133">Transmembrane helix</keyword>
<feature type="transmembrane region" description="Helical" evidence="1">
    <location>
        <begin position="82"/>
        <end position="101"/>
    </location>
</feature>
<sequence length="108" mass="11602">MTENTNPDSTYDSYDGYDTDVYGTATDAYDEPMVGPLDAPEQDSGFHQVNIGQLVMGVAFAGIVLVWALVQGDVVETGELRWLLPIPWIAAGAAGLVATVLPSRRTQQ</sequence>